<dbReference type="EC" id="3.2.1.-" evidence="4"/>
<feature type="signal peptide" evidence="5">
    <location>
        <begin position="1"/>
        <end position="18"/>
    </location>
</feature>
<dbReference type="GO" id="GO:0004553">
    <property type="term" value="F:hydrolase activity, hydrolyzing O-glycosyl compounds"/>
    <property type="evidence" value="ECO:0007669"/>
    <property type="project" value="InterPro"/>
</dbReference>
<organism evidence="6 7">
    <name type="scientific">Adineta steineri</name>
    <dbReference type="NCBI Taxonomy" id="433720"/>
    <lineage>
        <taxon>Eukaryota</taxon>
        <taxon>Metazoa</taxon>
        <taxon>Spiralia</taxon>
        <taxon>Gnathifera</taxon>
        <taxon>Rotifera</taxon>
        <taxon>Eurotatoria</taxon>
        <taxon>Bdelloidea</taxon>
        <taxon>Adinetida</taxon>
        <taxon>Adinetidae</taxon>
        <taxon>Adineta</taxon>
    </lineage>
</organism>
<keyword evidence="5" id="KW-0732">Signal</keyword>
<dbReference type="InterPro" id="IPR017853">
    <property type="entry name" value="GH"/>
</dbReference>
<comment type="subunit">
    <text evidence="4">Homodimer.</text>
</comment>
<dbReference type="Gene3D" id="3.20.20.70">
    <property type="entry name" value="Aldolase class I"/>
    <property type="match status" value="1"/>
</dbReference>
<comment type="similarity">
    <text evidence="1 4">Belongs to the glycosyl hydrolase 27 family.</text>
</comment>
<dbReference type="InterPro" id="IPR013785">
    <property type="entry name" value="Aldolase_TIM"/>
</dbReference>
<name>A0A820DJU8_9BILA</name>
<dbReference type="PRINTS" id="PR00740">
    <property type="entry name" value="GLHYDRLASE27"/>
</dbReference>
<gene>
    <name evidence="6" type="ORF">OXD698_LOCUS42531</name>
</gene>
<dbReference type="FunFam" id="3.20.20.70:FF:000197">
    <property type="entry name" value="Alpha-galactosidase"/>
    <property type="match status" value="1"/>
</dbReference>
<evidence type="ECO:0000313" key="6">
    <source>
        <dbReference type="EMBL" id="CAF4233555.1"/>
    </source>
</evidence>
<evidence type="ECO:0000256" key="2">
    <source>
        <dbReference type="ARBA" id="ARBA00022801"/>
    </source>
</evidence>
<sequence>MIVSIFFYLLFFIRFSDELNNGLGRTPQMGWNSWYGFRCSVNETGVRQTADALIATGLAAAGYQYVNLDDCWQGSRDAEGIIHSDPENFPTGIPALVDYIHSRKLKFGIYSDRGNMTCGGRPGSLGYETIDANTYALWGVDYLKLDSCHTNGTPPAVEYAIMRDALNATGRPIFYSLCGGVTKYDLWLPDVGNSWRTADDSQDNWPAIMANIDQNNDFTQQAGPGGWSDPDMLQIGNGGMTDIEYRTHFSLWSITKAPLIIGCDIRNLSATSLSILSNSEVIAVNQDPLGIQGKKVAFASSQSLNASSEVIVANCSLSTIDPKRRQWVYNSQDGS</sequence>
<dbReference type="InterPro" id="IPR000111">
    <property type="entry name" value="Glyco_hydro_27/36_CS"/>
</dbReference>
<keyword evidence="3 4" id="KW-0326">Glycosidase</keyword>
<evidence type="ECO:0000256" key="4">
    <source>
        <dbReference type="RuleBase" id="RU361168"/>
    </source>
</evidence>
<reference evidence="6" key="1">
    <citation type="submission" date="2021-02" db="EMBL/GenBank/DDBJ databases">
        <authorList>
            <person name="Nowell W R."/>
        </authorList>
    </citation>
    <scope>NUCLEOTIDE SEQUENCE</scope>
</reference>
<accession>A0A820DJU8</accession>
<proteinExistence type="inferred from homology"/>
<dbReference type="PROSITE" id="PS00512">
    <property type="entry name" value="ALPHA_GALACTOSIDASE"/>
    <property type="match status" value="1"/>
</dbReference>
<protein>
    <recommendedName>
        <fullName evidence="4">Alpha-galactosidase</fullName>
        <ecNumber evidence="4">3.2.1.-</ecNumber>
    </recommendedName>
</protein>
<dbReference type="CDD" id="cd14792">
    <property type="entry name" value="GH27"/>
    <property type="match status" value="1"/>
</dbReference>
<evidence type="ECO:0000313" key="7">
    <source>
        <dbReference type="Proteomes" id="UP000663844"/>
    </source>
</evidence>
<dbReference type="PANTHER" id="PTHR11452:SF75">
    <property type="entry name" value="ALPHA-GALACTOSIDASE MEL1"/>
    <property type="match status" value="1"/>
</dbReference>
<dbReference type="Pfam" id="PF16499">
    <property type="entry name" value="Melibiase_2"/>
    <property type="match status" value="1"/>
</dbReference>
<keyword evidence="2 4" id="KW-0378">Hydrolase</keyword>
<feature type="non-terminal residue" evidence="6">
    <location>
        <position position="335"/>
    </location>
</feature>
<dbReference type="SUPFAM" id="SSF51445">
    <property type="entry name" value="(Trans)glycosidases"/>
    <property type="match status" value="1"/>
</dbReference>
<feature type="chain" id="PRO_5032861144" description="Alpha-galactosidase" evidence="5">
    <location>
        <begin position="19"/>
        <end position="335"/>
    </location>
</feature>
<evidence type="ECO:0000256" key="5">
    <source>
        <dbReference type="SAM" id="SignalP"/>
    </source>
</evidence>
<dbReference type="EMBL" id="CAJOAZ010011221">
    <property type="protein sequence ID" value="CAF4233555.1"/>
    <property type="molecule type" value="Genomic_DNA"/>
</dbReference>
<dbReference type="InterPro" id="IPR002241">
    <property type="entry name" value="Glyco_hydro_27"/>
</dbReference>
<evidence type="ECO:0000256" key="3">
    <source>
        <dbReference type="ARBA" id="ARBA00023295"/>
    </source>
</evidence>
<dbReference type="GO" id="GO:0005975">
    <property type="term" value="P:carbohydrate metabolic process"/>
    <property type="evidence" value="ECO:0007669"/>
    <property type="project" value="InterPro"/>
</dbReference>
<dbReference type="AlphaFoldDB" id="A0A820DJU8"/>
<dbReference type="Proteomes" id="UP000663844">
    <property type="component" value="Unassembled WGS sequence"/>
</dbReference>
<evidence type="ECO:0000256" key="1">
    <source>
        <dbReference type="ARBA" id="ARBA00009743"/>
    </source>
</evidence>
<dbReference type="PANTHER" id="PTHR11452">
    <property type="entry name" value="ALPHA-GALACTOSIDASE/ALPHA-N-ACETYLGALACTOSAMINIDASE"/>
    <property type="match status" value="1"/>
</dbReference>
<comment type="caution">
    <text evidence="6">The sequence shown here is derived from an EMBL/GenBank/DDBJ whole genome shotgun (WGS) entry which is preliminary data.</text>
</comment>
<keyword evidence="4" id="KW-1015">Disulfide bond</keyword>